<keyword evidence="1" id="KW-0675">Receptor</keyword>
<evidence type="ECO:0000313" key="1">
    <source>
        <dbReference type="EMBL" id="ADI76681.1"/>
    </source>
</evidence>
<protein>
    <submittedName>
        <fullName evidence="1">Adenosine A3 receptor</fullName>
    </submittedName>
</protein>
<dbReference type="EMBL" id="GU930883">
    <property type="protein sequence ID" value="ADI76681.1"/>
    <property type="molecule type" value="Genomic_DNA"/>
</dbReference>
<sequence length="123" mass="13630">HETDLRVPQKCHLPFLSVPLCHEDGLHGLFQLLHLDFNPPDCHVRHLSRHILCHPEQTQSELFGLQRHGCILRTGVQDGQVSVSGSLPVCFVLAALVHHQLYHLLPRGGASDSSVLGHPAVPR</sequence>
<organism evidence="1">
    <name type="scientific">Ailuropoda melanoleuca</name>
    <name type="common">Giant panda</name>
    <dbReference type="NCBI Taxonomy" id="9646"/>
    <lineage>
        <taxon>Eukaryota</taxon>
        <taxon>Metazoa</taxon>
        <taxon>Chordata</taxon>
        <taxon>Craniata</taxon>
        <taxon>Vertebrata</taxon>
        <taxon>Euteleostomi</taxon>
        <taxon>Mammalia</taxon>
        <taxon>Eutheria</taxon>
        <taxon>Laurasiatheria</taxon>
        <taxon>Carnivora</taxon>
        <taxon>Caniformia</taxon>
        <taxon>Ursidae</taxon>
        <taxon>Ailuropoda</taxon>
    </lineage>
</organism>
<dbReference type="AlphaFoldDB" id="D7PR05"/>
<accession>D7PR05</accession>
<proteinExistence type="predicted"/>
<feature type="non-terminal residue" evidence="1">
    <location>
        <position position="123"/>
    </location>
</feature>
<gene>
    <name evidence="1" type="primary">ADORA3</name>
</gene>
<reference evidence="1" key="1">
    <citation type="journal article" date="2010" name="Mol. Phylogenet. Evol.">
        <title>Pattern and timing of diversification of the mammalian order Carnivora inferred from multiple nuclear gene sequences.</title>
        <authorList>
            <person name="Eizirik E."/>
            <person name="Murphy W.J."/>
            <person name="Koepfli K.P."/>
            <person name="Johnson W.E."/>
            <person name="Dragoo J.W."/>
            <person name="Wayne R.K."/>
            <person name="O'Brien S.J."/>
        </authorList>
    </citation>
    <scope>NUCLEOTIDE SEQUENCE</scope>
</reference>
<feature type="non-terminal residue" evidence="1">
    <location>
        <position position="1"/>
    </location>
</feature>
<name>D7PR05_AILME</name>